<name>A0AAD9ILX6_PROWI</name>
<dbReference type="AlphaFoldDB" id="A0AAD9ILX6"/>
<dbReference type="InterPro" id="IPR000307">
    <property type="entry name" value="Ribosomal_bS16"/>
</dbReference>
<evidence type="ECO:0000256" key="2">
    <source>
        <dbReference type="ARBA" id="ARBA00022980"/>
    </source>
</evidence>
<dbReference type="InterPro" id="IPR023803">
    <property type="entry name" value="Ribosomal_bS16_dom_sf"/>
</dbReference>
<dbReference type="GO" id="GO:0032543">
    <property type="term" value="P:mitochondrial translation"/>
    <property type="evidence" value="ECO:0007669"/>
    <property type="project" value="TreeGrafter"/>
</dbReference>
<dbReference type="Pfam" id="PF00886">
    <property type="entry name" value="Ribosomal_S16"/>
    <property type="match status" value="1"/>
</dbReference>
<evidence type="ECO:0000313" key="5">
    <source>
        <dbReference type="EMBL" id="KAK2079675.1"/>
    </source>
</evidence>
<protein>
    <submittedName>
        <fullName evidence="5">Uncharacterized protein</fullName>
    </submittedName>
</protein>
<evidence type="ECO:0000256" key="3">
    <source>
        <dbReference type="ARBA" id="ARBA00023274"/>
    </source>
</evidence>
<dbReference type="NCBIfam" id="TIGR00002">
    <property type="entry name" value="S16"/>
    <property type="match status" value="1"/>
</dbReference>
<dbReference type="PROSITE" id="PS00732">
    <property type="entry name" value="RIBOSOMAL_S16"/>
    <property type="match status" value="1"/>
</dbReference>
<keyword evidence="2" id="KW-0689">Ribosomal protein</keyword>
<comment type="similarity">
    <text evidence="1">Belongs to the bacterial ribosomal protein bS16 family.</text>
</comment>
<evidence type="ECO:0000256" key="4">
    <source>
        <dbReference type="SAM" id="MobiDB-lite"/>
    </source>
</evidence>
<feature type="region of interest" description="Disordered" evidence="4">
    <location>
        <begin position="83"/>
        <end position="106"/>
    </location>
</feature>
<dbReference type="PANTHER" id="PTHR12919:SF39">
    <property type="entry name" value="SMALL RIBOSOMAL SUBUNIT PROTEIN BS16M_BS16C"/>
    <property type="match status" value="1"/>
</dbReference>
<dbReference type="InterPro" id="IPR020592">
    <property type="entry name" value="Ribosomal_bS16_CS"/>
</dbReference>
<evidence type="ECO:0000256" key="1">
    <source>
        <dbReference type="ARBA" id="ARBA00006668"/>
    </source>
</evidence>
<dbReference type="EMBL" id="JASFZW010000002">
    <property type="protein sequence ID" value="KAK2079675.1"/>
    <property type="molecule type" value="Genomic_DNA"/>
</dbReference>
<dbReference type="PANTHER" id="PTHR12919">
    <property type="entry name" value="30S RIBOSOMAL PROTEIN S16"/>
    <property type="match status" value="1"/>
</dbReference>
<dbReference type="GO" id="GO:0003735">
    <property type="term" value="F:structural constituent of ribosome"/>
    <property type="evidence" value="ECO:0007669"/>
    <property type="project" value="InterPro"/>
</dbReference>
<accession>A0AAD9ILX6</accession>
<comment type="caution">
    <text evidence="5">The sequence shown here is derived from an EMBL/GenBank/DDBJ whole genome shotgun (WGS) entry which is preliminary data.</text>
</comment>
<dbReference type="Gene3D" id="3.30.1320.10">
    <property type="match status" value="1"/>
</dbReference>
<organism evidence="5 6">
    <name type="scientific">Prototheca wickerhamii</name>
    <dbReference type="NCBI Taxonomy" id="3111"/>
    <lineage>
        <taxon>Eukaryota</taxon>
        <taxon>Viridiplantae</taxon>
        <taxon>Chlorophyta</taxon>
        <taxon>core chlorophytes</taxon>
        <taxon>Trebouxiophyceae</taxon>
        <taxon>Chlorellales</taxon>
        <taxon>Chlorellaceae</taxon>
        <taxon>Prototheca</taxon>
    </lineage>
</organism>
<keyword evidence="3" id="KW-0687">Ribonucleoprotein</keyword>
<dbReference type="SUPFAM" id="SSF54565">
    <property type="entry name" value="Ribosomal protein S16"/>
    <property type="match status" value="1"/>
</dbReference>
<gene>
    <name evidence="5" type="ORF">QBZ16_002070</name>
</gene>
<feature type="compositionally biased region" description="Basic and acidic residues" evidence="4">
    <location>
        <begin position="97"/>
        <end position="106"/>
    </location>
</feature>
<evidence type="ECO:0000313" key="6">
    <source>
        <dbReference type="Proteomes" id="UP001255856"/>
    </source>
</evidence>
<proteinExistence type="inferred from homology"/>
<reference evidence="5" key="1">
    <citation type="submission" date="2021-01" db="EMBL/GenBank/DDBJ databases">
        <authorList>
            <person name="Eckstrom K.M.E."/>
        </authorList>
    </citation>
    <scope>NUCLEOTIDE SEQUENCE</scope>
    <source>
        <strain evidence="5">UVCC 0001</strain>
    </source>
</reference>
<dbReference type="GO" id="GO:0015935">
    <property type="term" value="C:small ribosomal subunit"/>
    <property type="evidence" value="ECO:0007669"/>
    <property type="project" value="TreeGrafter"/>
</dbReference>
<keyword evidence="6" id="KW-1185">Reference proteome</keyword>
<sequence length="106" mass="11779">MVVRIRLARYGRKAFPFYRIFVADARAPRDGKHLEIVGHYNPLPGQDGNKHLGLNLDRIKYWLSVGAQPSNTVSRLLGQAGVIPRPASGLHKGAVKNPDKPRSKQT</sequence>
<dbReference type="GO" id="GO:0005739">
    <property type="term" value="C:mitochondrion"/>
    <property type="evidence" value="ECO:0007669"/>
    <property type="project" value="GOC"/>
</dbReference>
<dbReference type="HAMAP" id="MF_00385">
    <property type="entry name" value="Ribosomal_bS16"/>
    <property type="match status" value="1"/>
</dbReference>
<dbReference type="Proteomes" id="UP001255856">
    <property type="component" value="Unassembled WGS sequence"/>
</dbReference>